<dbReference type="InterPro" id="IPR000467">
    <property type="entry name" value="G_patch_dom"/>
</dbReference>
<dbReference type="Proteomes" id="UP001283361">
    <property type="component" value="Unassembled WGS sequence"/>
</dbReference>
<dbReference type="PANTHER" id="PTHR46528:SF1">
    <property type="entry name" value="PROTEIN SON"/>
    <property type="match status" value="1"/>
</dbReference>
<feature type="compositionally biased region" description="Low complexity" evidence="2">
    <location>
        <begin position="30"/>
        <end position="41"/>
    </location>
</feature>
<feature type="region of interest" description="Disordered" evidence="2">
    <location>
        <begin position="585"/>
        <end position="619"/>
    </location>
</feature>
<dbReference type="PROSITE" id="PS50137">
    <property type="entry name" value="DS_RBD"/>
    <property type="match status" value="1"/>
</dbReference>
<dbReference type="Gene3D" id="3.30.160.20">
    <property type="match status" value="1"/>
</dbReference>
<dbReference type="SMART" id="SM00358">
    <property type="entry name" value="DSRM"/>
    <property type="match status" value="1"/>
</dbReference>
<evidence type="ECO:0000259" key="4">
    <source>
        <dbReference type="PROSITE" id="PS50174"/>
    </source>
</evidence>
<feature type="region of interest" description="Disordered" evidence="2">
    <location>
        <begin position="317"/>
        <end position="543"/>
    </location>
</feature>
<feature type="compositionally biased region" description="Polar residues" evidence="2">
    <location>
        <begin position="689"/>
        <end position="704"/>
    </location>
</feature>
<dbReference type="AlphaFoldDB" id="A0AAE1CMR6"/>
<feature type="compositionally biased region" description="Acidic residues" evidence="2">
    <location>
        <begin position="596"/>
        <end position="614"/>
    </location>
</feature>
<dbReference type="PANTHER" id="PTHR46528">
    <property type="entry name" value="PROTEIN SON"/>
    <property type="match status" value="1"/>
</dbReference>
<dbReference type="InterPro" id="IPR014720">
    <property type="entry name" value="dsRBD_dom"/>
</dbReference>
<gene>
    <name evidence="5" type="ORF">RRG08_002838</name>
</gene>
<feature type="compositionally biased region" description="Acidic residues" evidence="2">
    <location>
        <begin position="342"/>
        <end position="352"/>
    </location>
</feature>
<dbReference type="PROSITE" id="PS50174">
    <property type="entry name" value="G_PATCH"/>
    <property type="match status" value="1"/>
</dbReference>
<feature type="compositionally biased region" description="Basic and acidic residues" evidence="2">
    <location>
        <begin position="585"/>
        <end position="595"/>
    </location>
</feature>
<keyword evidence="6" id="KW-1185">Reference proteome</keyword>
<feature type="compositionally biased region" description="Basic and acidic residues" evidence="2">
    <location>
        <begin position="17"/>
        <end position="26"/>
    </location>
</feature>
<accession>A0AAE1CMR6</accession>
<feature type="compositionally biased region" description="Basic and acidic residues" evidence="2">
    <location>
        <begin position="514"/>
        <end position="543"/>
    </location>
</feature>
<evidence type="ECO:0000256" key="2">
    <source>
        <dbReference type="SAM" id="MobiDB-lite"/>
    </source>
</evidence>
<evidence type="ECO:0008006" key="7">
    <source>
        <dbReference type="Google" id="ProtNLM"/>
    </source>
</evidence>
<dbReference type="SUPFAM" id="SSF54768">
    <property type="entry name" value="dsRNA-binding domain-like"/>
    <property type="match status" value="1"/>
</dbReference>
<dbReference type="Pfam" id="PF01585">
    <property type="entry name" value="G-patch"/>
    <property type="match status" value="1"/>
</dbReference>
<keyword evidence="1" id="KW-0694">RNA-binding</keyword>
<feature type="domain" description="G-patch" evidence="4">
    <location>
        <begin position="822"/>
        <end position="868"/>
    </location>
</feature>
<feature type="region of interest" description="Disordered" evidence="2">
    <location>
        <begin position="1"/>
        <end position="53"/>
    </location>
</feature>
<evidence type="ECO:0000313" key="5">
    <source>
        <dbReference type="EMBL" id="KAK3712508.1"/>
    </source>
</evidence>
<feature type="compositionally biased region" description="Basic and acidic residues" evidence="2">
    <location>
        <begin position="261"/>
        <end position="285"/>
    </location>
</feature>
<organism evidence="5 6">
    <name type="scientific">Elysia crispata</name>
    <name type="common">lettuce slug</name>
    <dbReference type="NCBI Taxonomy" id="231223"/>
    <lineage>
        <taxon>Eukaryota</taxon>
        <taxon>Metazoa</taxon>
        <taxon>Spiralia</taxon>
        <taxon>Lophotrochozoa</taxon>
        <taxon>Mollusca</taxon>
        <taxon>Gastropoda</taxon>
        <taxon>Heterobranchia</taxon>
        <taxon>Euthyneura</taxon>
        <taxon>Panpulmonata</taxon>
        <taxon>Sacoglossa</taxon>
        <taxon>Placobranchoidea</taxon>
        <taxon>Plakobranchidae</taxon>
        <taxon>Elysia</taxon>
    </lineage>
</organism>
<feature type="compositionally biased region" description="Basic residues" evidence="2">
    <location>
        <begin position="133"/>
        <end position="146"/>
    </location>
</feature>
<protein>
    <recommendedName>
        <fullName evidence="7">Protein SON</fullName>
    </recommendedName>
</protein>
<dbReference type="GO" id="GO:0003723">
    <property type="term" value="F:RNA binding"/>
    <property type="evidence" value="ECO:0007669"/>
    <property type="project" value="UniProtKB-UniRule"/>
</dbReference>
<proteinExistence type="predicted"/>
<comment type="caution">
    <text evidence="5">The sequence shown here is derived from an EMBL/GenBank/DDBJ whole genome shotgun (WGS) entry which is preliminary data.</text>
</comment>
<feature type="region of interest" description="Disordered" evidence="2">
    <location>
        <begin position="129"/>
        <end position="151"/>
    </location>
</feature>
<evidence type="ECO:0000313" key="6">
    <source>
        <dbReference type="Proteomes" id="UP001283361"/>
    </source>
</evidence>
<feature type="compositionally biased region" description="Basic residues" evidence="2">
    <location>
        <begin position="464"/>
        <end position="488"/>
    </location>
</feature>
<dbReference type="InterPro" id="IPR032922">
    <property type="entry name" value="SON"/>
</dbReference>
<dbReference type="EMBL" id="JAWDGP010007584">
    <property type="protein sequence ID" value="KAK3712508.1"/>
    <property type="molecule type" value="Genomic_DNA"/>
</dbReference>
<dbReference type="GO" id="GO:0051726">
    <property type="term" value="P:regulation of cell cycle"/>
    <property type="evidence" value="ECO:0007669"/>
    <property type="project" value="InterPro"/>
</dbReference>
<dbReference type="Pfam" id="PF00035">
    <property type="entry name" value="dsrm"/>
    <property type="match status" value="1"/>
</dbReference>
<name>A0AAE1CMR6_9GAST</name>
<evidence type="ECO:0000256" key="1">
    <source>
        <dbReference type="PROSITE-ProRule" id="PRU00266"/>
    </source>
</evidence>
<evidence type="ECO:0000259" key="3">
    <source>
        <dbReference type="PROSITE" id="PS50137"/>
    </source>
</evidence>
<feature type="domain" description="DRBM" evidence="3">
    <location>
        <begin position="889"/>
        <end position="959"/>
    </location>
</feature>
<dbReference type="SMART" id="SM00443">
    <property type="entry name" value="G_patch"/>
    <property type="match status" value="1"/>
</dbReference>
<feature type="compositionally biased region" description="Basic and acidic residues" evidence="2">
    <location>
        <begin position="392"/>
        <end position="456"/>
    </location>
</feature>
<feature type="compositionally biased region" description="Basic residues" evidence="2">
    <location>
        <begin position="372"/>
        <end position="391"/>
    </location>
</feature>
<feature type="region of interest" description="Disordered" evidence="2">
    <location>
        <begin position="665"/>
        <end position="731"/>
    </location>
</feature>
<dbReference type="FunFam" id="3.30.160.20:FF:000053">
    <property type="entry name" value="protein SON isoform X1"/>
    <property type="match status" value="1"/>
</dbReference>
<sequence length="968" mass="108035">MPRKTAKEMLQEALRGTQRDKKESRLRNASSSDKSISSGQSKMKESCNGVGKSSQSIVDELFKDFIAQKFNRVPSDDEFPETEGMPGFIVGSSVDEMSKLLDMEINSIQNSSGAKEAEEKHLSQVRYVDVKAKSTKHPHRMKSGKRSRTDEIGRQFSTEREAKRHNHLSLKSVTEIKELDIKLEKVGALLSSKEIKETQWKEKTDDRDMLKLVSEKSVLSSDSSIVLPAVVPELSKSAESLPASITLGIKPEPAITTQPEIKCDKDSSIKEPTKETQDNSDDKGRNSSGLMLPIPLAKKQAIPKQLGLKLTSVSLSLIKSSDRIDQDGRVWEEGEVNSSNSDNEEVDSESEPDGYPSETGSINSDAEDWCNHVHKGKKKHKHKHKKKKKKSSNKDKEKRSKDHQSDEKISYQDRKRTKEKRSPSDRKSKERSRSKSREDSKRRKRDDDADEIKKIEALNQRQSSRSRSKSPKHQRSCHKSRSRSRSPQRGRYDEWDARHYFSKHHTHSQTRQGSSERRSSSSGRYEERRKKESREQRLQIDKAKLRRIAIANALVNMRAGQGPQVEVPVVKNEGKSVQELTEFCKKISDKGKGEDSEVSDSSDEEAPNASDEEETLIHHPFKIKEPITTGIVMNIRNSKQLPVLTPLEKQAQKANLRLAFPVSSGSHHRANESEWVPVERPNPSAAARPTTSGSSVLSVSQKAKPSSIAESAAHVAVPEESKKTDSIFPDPSEAQDIDIGTIISERLQAVRKLQQNPFDVQALSTMHKAQEQASKWATSKHLPGQFTGTTGAKVLSQAELIGDKKHQAWAKKTQLSQAAPVTGGIGMFLLQKMGWKHGEGLGKNNEGSKEPLLLDIKVDRKGLTAAVETPQKKAQAVPVARAKDLSNKHPVSALMELCNKRKWGPPVFTVVDESGPDHKKNFLFKVKVNNIEYQPTVPSSNKKTAKAQCAGICLQELGLIPRDAPLNI</sequence>
<feature type="region of interest" description="Disordered" evidence="2">
    <location>
        <begin position="256"/>
        <end position="292"/>
    </location>
</feature>
<feature type="compositionally biased region" description="Basic and acidic residues" evidence="2">
    <location>
        <begin position="320"/>
        <end position="332"/>
    </location>
</feature>
<reference evidence="5" key="1">
    <citation type="journal article" date="2023" name="G3 (Bethesda)">
        <title>A reference genome for the long-term kleptoplast-retaining sea slug Elysia crispata morphotype clarki.</title>
        <authorList>
            <person name="Eastman K.E."/>
            <person name="Pendleton A.L."/>
            <person name="Shaikh M.A."/>
            <person name="Suttiyut T."/>
            <person name="Ogas R."/>
            <person name="Tomko P."/>
            <person name="Gavelis G."/>
            <person name="Widhalm J.R."/>
            <person name="Wisecaver J.H."/>
        </authorList>
    </citation>
    <scope>NUCLEOTIDE SEQUENCE</scope>
    <source>
        <strain evidence="5">ECLA1</strain>
    </source>
</reference>
<dbReference type="CDD" id="cd19870">
    <property type="entry name" value="DSRM_SON-like"/>
    <property type="match status" value="1"/>
</dbReference>
<dbReference type="GO" id="GO:0048024">
    <property type="term" value="P:regulation of mRNA splicing, via spliceosome"/>
    <property type="evidence" value="ECO:0007669"/>
    <property type="project" value="TreeGrafter"/>
</dbReference>
<feature type="compositionally biased region" description="Basic and acidic residues" evidence="2">
    <location>
        <begin position="490"/>
        <end position="499"/>
    </location>
</feature>
<feature type="compositionally biased region" description="Basic and acidic residues" evidence="2">
    <location>
        <begin position="1"/>
        <end position="10"/>
    </location>
</feature>